<name>A0A4V2RZ89_9ACTN</name>
<feature type="active site" description="Proton donor" evidence="4">
    <location>
        <position position="218"/>
    </location>
</feature>
<comment type="similarity">
    <text evidence="1 6">Belongs to the glycosyl hydrolase 43 family.</text>
</comment>
<comment type="caution">
    <text evidence="8">The sequence shown here is derived from an EMBL/GenBank/DDBJ whole genome shotgun (WGS) entry which is preliminary data.</text>
</comment>
<dbReference type="PROSITE" id="PS51257">
    <property type="entry name" value="PROKAR_LIPOPROTEIN"/>
    <property type="match status" value="1"/>
</dbReference>
<feature type="chain" id="PRO_5020986542" evidence="7">
    <location>
        <begin position="24"/>
        <end position="332"/>
    </location>
</feature>
<organism evidence="8 9">
    <name type="scientific">Kribbella steppae</name>
    <dbReference type="NCBI Taxonomy" id="2512223"/>
    <lineage>
        <taxon>Bacteria</taxon>
        <taxon>Bacillati</taxon>
        <taxon>Actinomycetota</taxon>
        <taxon>Actinomycetes</taxon>
        <taxon>Propionibacteriales</taxon>
        <taxon>Kribbellaceae</taxon>
        <taxon>Kribbella</taxon>
    </lineage>
</organism>
<keyword evidence="9" id="KW-1185">Reference proteome</keyword>
<keyword evidence="3 6" id="KW-0326">Glycosidase</keyword>
<dbReference type="CDD" id="cd08999">
    <property type="entry name" value="GH43_ABN-like"/>
    <property type="match status" value="1"/>
</dbReference>
<feature type="site" description="Important for catalytic activity, responsible for pKa modulation of the active site Glu and correct orientation of both the proton donor and substrate" evidence="5">
    <location>
        <position position="158"/>
    </location>
</feature>
<dbReference type="PANTHER" id="PTHR42812:SF5">
    <property type="entry name" value="ENDO-ARABINASE"/>
    <property type="match status" value="1"/>
</dbReference>
<feature type="active site" description="Proton acceptor" evidence="4">
    <location>
        <position position="46"/>
    </location>
</feature>
<dbReference type="GO" id="GO:0005975">
    <property type="term" value="P:carbohydrate metabolic process"/>
    <property type="evidence" value="ECO:0007669"/>
    <property type="project" value="InterPro"/>
</dbReference>
<keyword evidence="2 6" id="KW-0378">Hydrolase</keyword>
<evidence type="ECO:0000256" key="2">
    <source>
        <dbReference type="ARBA" id="ARBA00022801"/>
    </source>
</evidence>
<dbReference type="Proteomes" id="UP000294508">
    <property type="component" value="Unassembled WGS sequence"/>
</dbReference>
<feature type="signal peptide" evidence="7">
    <location>
        <begin position="1"/>
        <end position="23"/>
    </location>
</feature>
<dbReference type="AlphaFoldDB" id="A0A4V2RZ89"/>
<dbReference type="PANTHER" id="PTHR42812">
    <property type="entry name" value="BETA-XYLOSIDASE"/>
    <property type="match status" value="1"/>
</dbReference>
<evidence type="ECO:0000256" key="5">
    <source>
        <dbReference type="PIRSR" id="PIRSR606710-2"/>
    </source>
</evidence>
<dbReference type="SUPFAM" id="SSF75005">
    <property type="entry name" value="Arabinanase/levansucrase/invertase"/>
    <property type="match status" value="1"/>
</dbReference>
<proteinExistence type="inferred from homology"/>
<dbReference type="RefSeq" id="WP_132211582.1">
    <property type="nucleotide sequence ID" value="NZ_SLWN01000008.1"/>
</dbReference>
<dbReference type="OrthoDB" id="9801455at2"/>
<keyword evidence="7" id="KW-0732">Signal</keyword>
<gene>
    <name evidence="8" type="ORF">EV652_108310</name>
</gene>
<accession>A0A4V2RZ89</accession>
<reference evidence="8 9" key="1">
    <citation type="journal article" date="2015" name="Stand. Genomic Sci.">
        <title>Genomic Encyclopedia of Bacterial and Archaeal Type Strains, Phase III: the genomes of soil and plant-associated and newly described type strains.</title>
        <authorList>
            <person name="Whitman W.B."/>
            <person name="Woyke T."/>
            <person name="Klenk H.P."/>
            <person name="Zhou Y."/>
            <person name="Lilburn T.G."/>
            <person name="Beck B.J."/>
            <person name="De Vos P."/>
            <person name="Vandamme P."/>
            <person name="Eisen J.A."/>
            <person name="Garrity G."/>
            <person name="Hugenholtz P."/>
            <person name="Kyrpides N.C."/>
        </authorList>
    </citation>
    <scope>NUCLEOTIDE SEQUENCE [LARGE SCALE GENOMIC DNA]</scope>
    <source>
        <strain evidence="8 9">VKM Ac-2572</strain>
    </source>
</reference>
<sequence>MRRRLGLLLLLFALGGCSDPSRASESESEETTMGFTNPVYDTNFADPQVIAVDNGYVAFATNGPLGNVQTLKSGDLVSWEQVGDALPSLPTWTTPGKVWAPEVAVHAADRYVMYYTTSDDASGRQCIGVAVASAATGPYVDKSSKPLVCQEAEGGSIDASPFQDSSGKRWLYWKNDGNAIGVDTWIYVSELSPDGLTLVGPTHRMIKQDLEWEGNLVEAPYMVERNGKFHLFYSANAYDKETYAVGHALCTTPTGPCAKSGDPILTSTDDAAGPGHNMVLLKDNRYWFIYHAWDPAAVGLDPPGRTMWLSELTWSADTPAVQPPQKDNPNHP</sequence>
<dbReference type="InterPro" id="IPR051795">
    <property type="entry name" value="Glycosyl_Hydrlase_43"/>
</dbReference>
<evidence type="ECO:0000256" key="6">
    <source>
        <dbReference type="RuleBase" id="RU361187"/>
    </source>
</evidence>
<dbReference type="Gene3D" id="2.115.10.20">
    <property type="entry name" value="Glycosyl hydrolase domain, family 43"/>
    <property type="match status" value="1"/>
</dbReference>
<protein>
    <submittedName>
        <fullName evidence="8">Glycosyl hydrolase family 43</fullName>
    </submittedName>
</protein>
<evidence type="ECO:0000313" key="8">
    <source>
        <dbReference type="EMBL" id="TCO24775.1"/>
    </source>
</evidence>
<dbReference type="GO" id="GO:0004553">
    <property type="term" value="F:hydrolase activity, hydrolyzing O-glycosyl compounds"/>
    <property type="evidence" value="ECO:0007669"/>
    <property type="project" value="InterPro"/>
</dbReference>
<evidence type="ECO:0000256" key="7">
    <source>
        <dbReference type="SAM" id="SignalP"/>
    </source>
</evidence>
<dbReference type="InterPro" id="IPR023296">
    <property type="entry name" value="Glyco_hydro_beta-prop_sf"/>
</dbReference>
<dbReference type="EMBL" id="SLWN01000008">
    <property type="protein sequence ID" value="TCO24775.1"/>
    <property type="molecule type" value="Genomic_DNA"/>
</dbReference>
<evidence type="ECO:0000256" key="1">
    <source>
        <dbReference type="ARBA" id="ARBA00009865"/>
    </source>
</evidence>
<evidence type="ECO:0000256" key="4">
    <source>
        <dbReference type="PIRSR" id="PIRSR606710-1"/>
    </source>
</evidence>
<dbReference type="InterPro" id="IPR006710">
    <property type="entry name" value="Glyco_hydro_43"/>
</dbReference>
<evidence type="ECO:0000256" key="3">
    <source>
        <dbReference type="ARBA" id="ARBA00023295"/>
    </source>
</evidence>
<dbReference type="Pfam" id="PF04616">
    <property type="entry name" value="Glyco_hydro_43"/>
    <property type="match status" value="1"/>
</dbReference>
<evidence type="ECO:0000313" key="9">
    <source>
        <dbReference type="Proteomes" id="UP000294508"/>
    </source>
</evidence>